<dbReference type="GO" id="GO:0006355">
    <property type="term" value="P:regulation of DNA-templated transcription"/>
    <property type="evidence" value="ECO:0007669"/>
    <property type="project" value="InterPro"/>
</dbReference>
<dbReference type="AlphaFoldDB" id="A0A0R1GKV5"/>
<dbReference type="Proteomes" id="UP000051461">
    <property type="component" value="Unassembled WGS sequence"/>
</dbReference>
<evidence type="ECO:0000313" key="2">
    <source>
        <dbReference type="Proteomes" id="UP000051461"/>
    </source>
</evidence>
<reference evidence="1 2" key="1">
    <citation type="journal article" date="2015" name="Genome Announc.">
        <title>Expanding the biotechnology potential of lactobacilli through comparative genomics of 213 strains and associated genera.</title>
        <authorList>
            <person name="Sun Z."/>
            <person name="Harris H.M."/>
            <person name="McCann A."/>
            <person name="Guo C."/>
            <person name="Argimon S."/>
            <person name="Zhang W."/>
            <person name="Yang X."/>
            <person name="Jeffery I.B."/>
            <person name="Cooney J.C."/>
            <person name="Kagawa T.F."/>
            <person name="Liu W."/>
            <person name="Song Y."/>
            <person name="Salvetti E."/>
            <person name="Wrobel A."/>
            <person name="Rasinkangas P."/>
            <person name="Parkhill J."/>
            <person name="Rea M.C."/>
            <person name="O'Sullivan O."/>
            <person name="Ritari J."/>
            <person name="Douillard F.P."/>
            <person name="Paul Ross R."/>
            <person name="Yang R."/>
            <person name="Briner A.E."/>
            <person name="Felis G.E."/>
            <person name="de Vos W.M."/>
            <person name="Barrangou R."/>
            <person name="Klaenhammer T.R."/>
            <person name="Caufield P.W."/>
            <person name="Cui Y."/>
            <person name="Zhang H."/>
            <person name="O'Toole P.W."/>
        </authorList>
    </citation>
    <scope>NUCLEOTIDE SEQUENCE [LARGE SCALE GENOMIC DNA]</scope>
    <source>
        <strain evidence="1 2">DSM 20003</strain>
    </source>
</reference>
<proteinExistence type="predicted"/>
<accession>A0A0R1GKV5</accession>
<organism evidence="1 2">
    <name type="scientific">Loigolactobacillus bifermentans DSM 20003</name>
    <dbReference type="NCBI Taxonomy" id="1423726"/>
    <lineage>
        <taxon>Bacteria</taxon>
        <taxon>Bacillati</taxon>
        <taxon>Bacillota</taxon>
        <taxon>Bacilli</taxon>
        <taxon>Lactobacillales</taxon>
        <taxon>Lactobacillaceae</taxon>
        <taxon>Loigolactobacillus</taxon>
    </lineage>
</organism>
<sequence length="99" mass="11103">MIMMSTTTIRIDDALKKDLDKRLKETGLTLNGYLNLAIRQFVIQNKVPFEVLTPEAQPNETTRRAIVEAEAKALGLIPDHTPSFTDAKSALAYLDQDEK</sequence>
<dbReference type="InterPro" id="IPR007337">
    <property type="entry name" value="RelB/DinJ"/>
</dbReference>
<evidence type="ECO:0000313" key="1">
    <source>
        <dbReference type="EMBL" id="KRK34638.1"/>
    </source>
</evidence>
<name>A0A0R1GKV5_9LACO</name>
<dbReference type="STRING" id="1423726.FC07_GL000389"/>
<dbReference type="Gene3D" id="1.10.1220.10">
    <property type="entry name" value="Met repressor-like"/>
    <property type="match status" value="1"/>
</dbReference>
<dbReference type="PATRIC" id="fig|1423726.3.peg.406"/>
<dbReference type="InterPro" id="IPR013321">
    <property type="entry name" value="Arc_rbn_hlx_hlx"/>
</dbReference>
<keyword evidence="2" id="KW-1185">Reference proteome</keyword>
<protein>
    <recommendedName>
        <fullName evidence="3">Damage-inducible protein J</fullName>
    </recommendedName>
</protein>
<comment type="caution">
    <text evidence="1">The sequence shown here is derived from an EMBL/GenBank/DDBJ whole genome shotgun (WGS) entry which is preliminary data.</text>
</comment>
<evidence type="ECO:0008006" key="3">
    <source>
        <dbReference type="Google" id="ProtNLM"/>
    </source>
</evidence>
<gene>
    <name evidence="1" type="ORF">FC07_GL000389</name>
</gene>
<dbReference type="Pfam" id="PF04221">
    <property type="entry name" value="RelB"/>
    <property type="match status" value="1"/>
</dbReference>
<dbReference type="EMBL" id="AZDA01000090">
    <property type="protein sequence ID" value="KRK34638.1"/>
    <property type="molecule type" value="Genomic_DNA"/>
</dbReference>